<dbReference type="SMART" id="SM00612">
    <property type="entry name" value="Kelch"/>
    <property type="match status" value="2"/>
</dbReference>
<dbReference type="InterPro" id="IPR006652">
    <property type="entry name" value="Kelch_1"/>
</dbReference>
<dbReference type="Gene3D" id="2.120.10.80">
    <property type="entry name" value="Kelch-type beta propeller"/>
    <property type="match status" value="1"/>
</dbReference>
<name>A0A2G5CBI0_AQUCA</name>
<dbReference type="SUPFAM" id="SSF117281">
    <property type="entry name" value="Kelch motif"/>
    <property type="match status" value="1"/>
</dbReference>
<evidence type="ECO:0000313" key="5">
    <source>
        <dbReference type="Proteomes" id="UP000230069"/>
    </source>
</evidence>
<dbReference type="FunCoup" id="A0A2G5CBI0">
    <property type="interactions" value="13"/>
</dbReference>
<evidence type="ECO:0008006" key="6">
    <source>
        <dbReference type="Google" id="ProtNLM"/>
    </source>
</evidence>
<dbReference type="InParanoid" id="A0A2G5CBI0"/>
<proteinExistence type="predicted"/>
<dbReference type="AlphaFoldDB" id="A0A2G5CBI0"/>
<keyword evidence="5" id="KW-1185">Reference proteome</keyword>
<dbReference type="STRING" id="218851.A0A2G5CBI0"/>
<dbReference type="InterPro" id="IPR036047">
    <property type="entry name" value="F-box-like_dom_sf"/>
</dbReference>
<protein>
    <recommendedName>
        <fullName evidence="6">F-box domain-containing protein</fullName>
    </recommendedName>
</protein>
<keyword evidence="1" id="KW-0880">Kelch repeat</keyword>
<feature type="region of interest" description="Disordered" evidence="3">
    <location>
        <begin position="1"/>
        <end position="22"/>
    </location>
</feature>
<evidence type="ECO:0000313" key="4">
    <source>
        <dbReference type="EMBL" id="PIA28615.1"/>
    </source>
</evidence>
<keyword evidence="2" id="KW-0677">Repeat</keyword>
<dbReference type="PANTHER" id="PTHR46344:SF4">
    <property type="entry name" value="OS07G0153400 PROTEIN"/>
    <property type="match status" value="1"/>
</dbReference>
<organism evidence="4 5">
    <name type="scientific">Aquilegia coerulea</name>
    <name type="common">Rocky mountain columbine</name>
    <dbReference type="NCBI Taxonomy" id="218851"/>
    <lineage>
        <taxon>Eukaryota</taxon>
        <taxon>Viridiplantae</taxon>
        <taxon>Streptophyta</taxon>
        <taxon>Embryophyta</taxon>
        <taxon>Tracheophyta</taxon>
        <taxon>Spermatophyta</taxon>
        <taxon>Magnoliopsida</taxon>
        <taxon>Ranunculales</taxon>
        <taxon>Ranunculaceae</taxon>
        <taxon>Thalictroideae</taxon>
        <taxon>Aquilegia</taxon>
    </lineage>
</organism>
<evidence type="ECO:0000256" key="3">
    <source>
        <dbReference type="SAM" id="MobiDB-lite"/>
    </source>
</evidence>
<dbReference type="InterPro" id="IPR015915">
    <property type="entry name" value="Kelch-typ_b-propeller"/>
</dbReference>
<dbReference type="EMBL" id="KZ305085">
    <property type="protein sequence ID" value="PIA28615.1"/>
    <property type="molecule type" value="Genomic_DNA"/>
</dbReference>
<dbReference type="Proteomes" id="UP000230069">
    <property type="component" value="Unassembled WGS sequence"/>
</dbReference>
<accession>A0A2G5CBI0</accession>
<reference evidence="4 5" key="1">
    <citation type="submission" date="2017-09" db="EMBL/GenBank/DDBJ databases">
        <title>WGS assembly of Aquilegia coerulea Goldsmith.</title>
        <authorList>
            <person name="Hodges S."/>
            <person name="Kramer E."/>
            <person name="Nordborg M."/>
            <person name="Tomkins J."/>
            <person name="Borevitz J."/>
            <person name="Derieg N."/>
            <person name="Yan J."/>
            <person name="Mihaltcheva S."/>
            <person name="Hayes R.D."/>
            <person name="Rokhsar D."/>
        </authorList>
    </citation>
    <scope>NUCLEOTIDE SEQUENCE [LARGE SCALE GENOMIC DNA]</scope>
    <source>
        <strain evidence="5">cv. Goldsmith</strain>
    </source>
</reference>
<gene>
    <name evidence="4" type="ORF">AQUCO_06800049v1</name>
</gene>
<dbReference type="OrthoDB" id="45365at2759"/>
<evidence type="ECO:0000256" key="1">
    <source>
        <dbReference type="ARBA" id="ARBA00022441"/>
    </source>
</evidence>
<evidence type="ECO:0000256" key="2">
    <source>
        <dbReference type="ARBA" id="ARBA00022737"/>
    </source>
</evidence>
<sequence length="367" mass="40592">MRINSTSTTAENQNDEKNQELIPGLPDEIAESCLIYLPYPYPSLVRSVSSSWNKAINDPSFLLSKKTLSISLPYIFVFSFQKSTAKLQWQAFDPRSTRWFILPPMPYQNPVCPAAFSCSSLPKQGKLFVLGGMRSDTETPLQSLITYSTATNKWSIGCSMLTPRSYFASGSIGSNIFAAGGSGIGHEDTLSSMECYDPVTDTWTQVAKMISGLARYDAAVIGSKFYVTEGWTWPFSFSPRGGVYDSVKNTWEEMSLGMREGWTGVGVVLDDRLFVISEHGDCRAKFYVPDNETWQYVEGKGFPCGAVQRPFSVSAVEGKIYVVSCGLNVAIGSVYEEKKSLRVEWEVVEAPQAFVNFVPSSSQVVYG</sequence>
<dbReference type="SUPFAM" id="SSF81383">
    <property type="entry name" value="F-box domain"/>
    <property type="match status" value="1"/>
</dbReference>
<dbReference type="PANTHER" id="PTHR46344">
    <property type="entry name" value="OS02G0202900 PROTEIN"/>
    <property type="match status" value="1"/>
</dbReference>
<feature type="compositionally biased region" description="Polar residues" evidence="3">
    <location>
        <begin position="1"/>
        <end position="12"/>
    </location>
</feature>
<dbReference type="Pfam" id="PF01344">
    <property type="entry name" value="Kelch_1"/>
    <property type="match status" value="2"/>
</dbReference>